<dbReference type="Gene3D" id="3.40.50.2300">
    <property type="match status" value="1"/>
</dbReference>
<dbReference type="InterPro" id="IPR000792">
    <property type="entry name" value="Tscrpt_reg_LuxR_C"/>
</dbReference>
<evidence type="ECO:0000313" key="8">
    <source>
        <dbReference type="EMBL" id="SDK11472.1"/>
    </source>
</evidence>
<dbReference type="InterPro" id="IPR016032">
    <property type="entry name" value="Sig_transdc_resp-reg_C-effctor"/>
</dbReference>
<proteinExistence type="predicted"/>
<evidence type="ECO:0000256" key="1">
    <source>
        <dbReference type="ARBA" id="ARBA00022553"/>
    </source>
</evidence>
<feature type="domain" description="HTH luxR-type" evidence="6">
    <location>
        <begin position="143"/>
        <end position="208"/>
    </location>
</feature>
<dbReference type="AlphaFoldDB" id="A0A1G8Z8S1"/>
<evidence type="ECO:0000256" key="5">
    <source>
        <dbReference type="PROSITE-ProRule" id="PRU00169"/>
    </source>
</evidence>
<dbReference type="GO" id="GO:0003677">
    <property type="term" value="F:DNA binding"/>
    <property type="evidence" value="ECO:0007669"/>
    <property type="project" value="UniProtKB-KW"/>
</dbReference>
<evidence type="ECO:0000256" key="4">
    <source>
        <dbReference type="ARBA" id="ARBA00023163"/>
    </source>
</evidence>
<protein>
    <submittedName>
        <fullName evidence="8">Two component transcriptional regulator, LuxR family</fullName>
    </submittedName>
</protein>
<dbReference type="RefSeq" id="WP_084334063.1">
    <property type="nucleotide sequence ID" value="NZ_CBKZNZ010000192.1"/>
</dbReference>
<keyword evidence="2" id="KW-0805">Transcription regulation</keyword>
<dbReference type="InterPro" id="IPR011006">
    <property type="entry name" value="CheY-like_superfamily"/>
</dbReference>
<feature type="modified residue" description="4-aspartylphosphate" evidence="5">
    <location>
        <position position="55"/>
    </location>
</feature>
<dbReference type="GO" id="GO:0006355">
    <property type="term" value="P:regulation of DNA-templated transcription"/>
    <property type="evidence" value="ECO:0007669"/>
    <property type="project" value="InterPro"/>
</dbReference>
<name>A0A1G8Z8S1_9PSED</name>
<keyword evidence="1 5" id="KW-0597">Phosphoprotein</keyword>
<feature type="domain" description="Response regulatory" evidence="7">
    <location>
        <begin position="4"/>
        <end position="120"/>
    </location>
</feature>
<reference evidence="8 9" key="1">
    <citation type="submission" date="2016-10" db="EMBL/GenBank/DDBJ databases">
        <authorList>
            <person name="de Groot N.N."/>
        </authorList>
    </citation>
    <scope>NUCLEOTIDE SEQUENCE [LARGE SCALE GENOMIC DNA]</scope>
    <source>
        <strain evidence="8 9">JCM 21544</strain>
    </source>
</reference>
<accession>A0A1G8Z8S1</accession>
<dbReference type="SMART" id="SM00448">
    <property type="entry name" value="REC"/>
    <property type="match status" value="1"/>
</dbReference>
<dbReference type="CDD" id="cd06170">
    <property type="entry name" value="LuxR_C_like"/>
    <property type="match status" value="1"/>
</dbReference>
<sequence>MTCRVLLADDHAVIRAGVRAMIQDIDDFTIVGEAEDGKETVEMARELEPDIILLDISMKKVSGLEALQALNRHSPECKVLILSMHTGPEVVLEALQKGAHGYLLKDAAAYELRLALEAVRRGDRYLSSAIVQPVIEQAVSKVNSNAEHTLTQRQLEILRLITRGESTRSIANGLGLSVKTVEAHRAQIMKRLQIHDVPGLVLYAVREGIISPDD</sequence>
<gene>
    <name evidence="8" type="ORF">SAMN05216186_104238</name>
</gene>
<dbReference type="EMBL" id="FNFD01000004">
    <property type="protein sequence ID" value="SDK11472.1"/>
    <property type="molecule type" value="Genomic_DNA"/>
</dbReference>
<dbReference type="Pfam" id="PF00196">
    <property type="entry name" value="GerE"/>
    <property type="match status" value="1"/>
</dbReference>
<evidence type="ECO:0000256" key="2">
    <source>
        <dbReference type="ARBA" id="ARBA00023015"/>
    </source>
</evidence>
<dbReference type="OrthoDB" id="9796655at2"/>
<evidence type="ECO:0000256" key="3">
    <source>
        <dbReference type="ARBA" id="ARBA00023125"/>
    </source>
</evidence>
<dbReference type="Proteomes" id="UP000198706">
    <property type="component" value="Unassembled WGS sequence"/>
</dbReference>
<dbReference type="STRING" id="137658.SAMN05216186_104238"/>
<dbReference type="SUPFAM" id="SSF46894">
    <property type="entry name" value="C-terminal effector domain of the bipartite response regulators"/>
    <property type="match status" value="1"/>
</dbReference>
<dbReference type="InterPro" id="IPR058245">
    <property type="entry name" value="NreC/VraR/RcsB-like_REC"/>
</dbReference>
<dbReference type="PANTHER" id="PTHR43214">
    <property type="entry name" value="TWO-COMPONENT RESPONSE REGULATOR"/>
    <property type="match status" value="1"/>
</dbReference>
<dbReference type="PROSITE" id="PS50110">
    <property type="entry name" value="RESPONSE_REGULATORY"/>
    <property type="match status" value="1"/>
</dbReference>
<dbReference type="PROSITE" id="PS50043">
    <property type="entry name" value="HTH_LUXR_2"/>
    <property type="match status" value="1"/>
</dbReference>
<organism evidence="8 9">
    <name type="scientific">Pseudomonas indica</name>
    <dbReference type="NCBI Taxonomy" id="137658"/>
    <lineage>
        <taxon>Bacteria</taxon>
        <taxon>Pseudomonadati</taxon>
        <taxon>Pseudomonadota</taxon>
        <taxon>Gammaproteobacteria</taxon>
        <taxon>Pseudomonadales</taxon>
        <taxon>Pseudomonadaceae</taxon>
        <taxon>Pseudomonas</taxon>
    </lineage>
</organism>
<dbReference type="SUPFAM" id="SSF52172">
    <property type="entry name" value="CheY-like"/>
    <property type="match status" value="1"/>
</dbReference>
<evidence type="ECO:0000313" key="9">
    <source>
        <dbReference type="Proteomes" id="UP000198706"/>
    </source>
</evidence>
<dbReference type="PRINTS" id="PR00038">
    <property type="entry name" value="HTHLUXR"/>
</dbReference>
<keyword evidence="3" id="KW-0238">DNA-binding</keyword>
<keyword evidence="4" id="KW-0804">Transcription</keyword>
<dbReference type="GO" id="GO:0000160">
    <property type="term" value="P:phosphorelay signal transduction system"/>
    <property type="evidence" value="ECO:0007669"/>
    <property type="project" value="InterPro"/>
</dbReference>
<dbReference type="SMART" id="SM00421">
    <property type="entry name" value="HTH_LUXR"/>
    <property type="match status" value="1"/>
</dbReference>
<dbReference type="Pfam" id="PF00072">
    <property type="entry name" value="Response_reg"/>
    <property type="match status" value="1"/>
</dbReference>
<keyword evidence="9" id="KW-1185">Reference proteome</keyword>
<evidence type="ECO:0000259" key="7">
    <source>
        <dbReference type="PROSITE" id="PS50110"/>
    </source>
</evidence>
<evidence type="ECO:0000259" key="6">
    <source>
        <dbReference type="PROSITE" id="PS50043"/>
    </source>
</evidence>
<dbReference type="CDD" id="cd17535">
    <property type="entry name" value="REC_NarL-like"/>
    <property type="match status" value="1"/>
</dbReference>
<dbReference type="InterPro" id="IPR039420">
    <property type="entry name" value="WalR-like"/>
</dbReference>
<dbReference type="PANTHER" id="PTHR43214:SF41">
    <property type="entry name" value="NITRATE_NITRITE RESPONSE REGULATOR PROTEIN NARP"/>
    <property type="match status" value="1"/>
</dbReference>
<dbReference type="InterPro" id="IPR001789">
    <property type="entry name" value="Sig_transdc_resp-reg_receiver"/>
</dbReference>